<dbReference type="AlphaFoldDB" id="A0A9D1KLF5"/>
<evidence type="ECO:0000256" key="1">
    <source>
        <dbReference type="ARBA" id="ARBA00004418"/>
    </source>
</evidence>
<comment type="subcellular location">
    <subcellularLocation>
        <location evidence="1">Periplasm</location>
    </subcellularLocation>
</comment>
<reference evidence="6" key="1">
    <citation type="submission" date="2020-10" db="EMBL/GenBank/DDBJ databases">
        <authorList>
            <person name="Gilroy R."/>
        </authorList>
    </citation>
    <scope>NUCLEOTIDE SEQUENCE</scope>
    <source>
        <strain evidence="6">ChiGjej1B1-24693</strain>
    </source>
</reference>
<dbReference type="GO" id="GO:0016829">
    <property type="term" value="F:lyase activity"/>
    <property type="evidence" value="ECO:0007669"/>
    <property type="project" value="UniProtKB-KW"/>
</dbReference>
<accession>A0A9D1KLF5</accession>
<evidence type="ECO:0000313" key="6">
    <source>
        <dbReference type="EMBL" id="HIT74356.1"/>
    </source>
</evidence>
<keyword evidence="4" id="KW-0456">Lyase</keyword>
<sequence length="526" mass="56335">TQKLALAAIAIQFPELVDNTDWRENAADFLSTQLGDVLHPDGGYAEAADGYAYGVAGSQASVQRHFEENGYALGGKEDLHRLVRFLADQTLPGGKSVGYGDSGSEDRRPSLLSHAELFEDDALLHIATDGAEGSPPDHTSVCYPDTRVAVLRDGWTPDAAYLRINADNGAHSHPDNMAVTVQAHGRQLLPELGAFTYSSDPRSNWLRRTTAAQTTVEVDGRAQDLNADGGFDVFATNPAFDLVTGWTEAQPTVRHRRTVLFVRTAPVGSGFWVVSDQLRPDDGDEHIHRQHWHFLPGAEPTVSDRSAVFSGFESGANLLIAPADSPGLSVKLGDGYHSPRFYSVTTNRHAQMTRSGTGPVVFDTLLQPTSDPTVPKSTVSRLQVTGAGGADAAAMAVDFGRGRTASYLVSHIGTGRQLSFGSCSFDGEVAWVEQQTIHRTWLLYGGRTLTIDDTPVVHSPTAFTDLAVRFTQQRGQLRIDGSGLVPSTDPEAAIRIGLAGVGRVTLNGEQVPFIESDGVVLAAAVA</sequence>
<evidence type="ECO:0000256" key="2">
    <source>
        <dbReference type="ARBA" id="ARBA00022729"/>
    </source>
</evidence>
<comment type="caution">
    <text evidence="6">The sequence shown here is derived from an EMBL/GenBank/DDBJ whole genome shotgun (WGS) entry which is preliminary data.</text>
</comment>
<dbReference type="Gene3D" id="1.50.10.100">
    <property type="entry name" value="Chondroitin AC/alginate lyase"/>
    <property type="match status" value="1"/>
</dbReference>
<dbReference type="EMBL" id="DVLP01000060">
    <property type="protein sequence ID" value="HIT74356.1"/>
    <property type="molecule type" value="Genomic_DNA"/>
</dbReference>
<dbReference type="Pfam" id="PF07940">
    <property type="entry name" value="Hepar_II_III_C"/>
    <property type="match status" value="1"/>
</dbReference>
<keyword evidence="3" id="KW-0574">Periplasm</keyword>
<name>A0A9D1KLF5_9ACTN</name>
<reference evidence="6" key="2">
    <citation type="journal article" date="2021" name="PeerJ">
        <title>Extensive microbial diversity within the chicken gut microbiome revealed by metagenomics and culture.</title>
        <authorList>
            <person name="Gilroy R."/>
            <person name="Ravi A."/>
            <person name="Getino M."/>
            <person name="Pursley I."/>
            <person name="Horton D.L."/>
            <person name="Alikhan N.F."/>
            <person name="Baker D."/>
            <person name="Gharbi K."/>
            <person name="Hall N."/>
            <person name="Watson M."/>
            <person name="Adriaenssens E.M."/>
            <person name="Foster-Nyarko E."/>
            <person name="Jarju S."/>
            <person name="Secka A."/>
            <person name="Antonio M."/>
            <person name="Oren A."/>
            <person name="Chaudhuri R.R."/>
            <person name="La Ragione R."/>
            <person name="Hildebrand F."/>
            <person name="Pallen M.J."/>
        </authorList>
    </citation>
    <scope>NUCLEOTIDE SEQUENCE</scope>
    <source>
        <strain evidence="6">ChiGjej1B1-24693</strain>
    </source>
</reference>
<feature type="domain" description="Heparinase II/III-like C-terminal" evidence="5">
    <location>
        <begin position="167"/>
        <end position="342"/>
    </location>
</feature>
<dbReference type="Proteomes" id="UP000886842">
    <property type="component" value="Unassembled WGS sequence"/>
</dbReference>
<dbReference type="PANTHER" id="PTHR39210:SF1">
    <property type="entry name" value="HEPARIN-SULFATE LYASE"/>
    <property type="match status" value="1"/>
</dbReference>
<evidence type="ECO:0000313" key="7">
    <source>
        <dbReference type="Proteomes" id="UP000886842"/>
    </source>
</evidence>
<dbReference type="PANTHER" id="PTHR39210">
    <property type="entry name" value="HEPARIN-SULFATE LYASE"/>
    <property type="match status" value="1"/>
</dbReference>
<gene>
    <name evidence="6" type="ORF">IAA98_02070</name>
</gene>
<dbReference type="SUPFAM" id="SSF48230">
    <property type="entry name" value="Chondroitin AC/alginate lyase"/>
    <property type="match status" value="1"/>
</dbReference>
<dbReference type="InterPro" id="IPR012480">
    <property type="entry name" value="Hepar_II_III_C"/>
</dbReference>
<dbReference type="Gene3D" id="2.70.98.70">
    <property type="match status" value="1"/>
</dbReference>
<protein>
    <submittedName>
        <fullName evidence="6">Heparinase II/III family protein</fullName>
    </submittedName>
</protein>
<evidence type="ECO:0000256" key="4">
    <source>
        <dbReference type="ARBA" id="ARBA00023239"/>
    </source>
</evidence>
<feature type="non-terminal residue" evidence="6">
    <location>
        <position position="1"/>
    </location>
</feature>
<dbReference type="GO" id="GO:0042597">
    <property type="term" value="C:periplasmic space"/>
    <property type="evidence" value="ECO:0007669"/>
    <property type="project" value="UniProtKB-SubCell"/>
</dbReference>
<dbReference type="InterPro" id="IPR008929">
    <property type="entry name" value="Chondroitin_lyas"/>
</dbReference>
<organism evidence="6 7">
    <name type="scientific">Candidatus Avipropionibacterium avicola</name>
    <dbReference type="NCBI Taxonomy" id="2840701"/>
    <lineage>
        <taxon>Bacteria</taxon>
        <taxon>Bacillati</taxon>
        <taxon>Actinomycetota</taxon>
        <taxon>Actinomycetes</taxon>
        <taxon>Propionibacteriales</taxon>
        <taxon>Propionibacteriaceae</taxon>
        <taxon>Propionibacteriaceae incertae sedis</taxon>
        <taxon>Candidatus Avipropionibacterium</taxon>
    </lineage>
</organism>
<proteinExistence type="predicted"/>
<keyword evidence="2" id="KW-0732">Signal</keyword>
<evidence type="ECO:0000256" key="3">
    <source>
        <dbReference type="ARBA" id="ARBA00022764"/>
    </source>
</evidence>
<evidence type="ECO:0000259" key="5">
    <source>
        <dbReference type="Pfam" id="PF07940"/>
    </source>
</evidence>